<evidence type="ECO:0000256" key="1">
    <source>
        <dbReference type="SAM" id="MobiDB-lite"/>
    </source>
</evidence>
<dbReference type="OrthoDB" id="6717779at2"/>
<keyword evidence="2" id="KW-0732">Signal</keyword>
<feature type="compositionally biased region" description="Basic and acidic residues" evidence="1">
    <location>
        <begin position="79"/>
        <end position="91"/>
    </location>
</feature>
<reference evidence="3 4" key="1">
    <citation type="submission" date="2018-08" db="EMBL/GenBank/DDBJ databases">
        <title>Genomic Encyclopedia of Type Strains, Phase IV (KMG-IV): sequencing the most valuable type-strain genomes for metagenomic binning, comparative biology and taxonomic classification.</title>
        <authorList>
            <person name="Goeker M."/>
        </authorList>
    </citation>
    <scope>NUCLEOTIDE SEQUENCE [LARGE SCALE GENOMIC DNA]</scope>
    <source>
        <strain evidence="3 4">DSM 26022</strain>
    </source>
</reference>
<dbReference type="EMBL" id="QUNR01000005">
    <property type="protein sequence ID" value="REH36128.1"/>
    <property type="molecule type" value="Genomic_DNA"/>
</dbReference>
<comment type="caution">
    <text evidence="3">The sequence shown here is derived from an EMBL/GenBank/DDBJ whole genome shotgun (WGS) entry which is preliminary data.</text>
</comment>
<feature type="region of interest" description="Disordered" evidence="1">
    <location>
        <begin position="68"/>
        <end position="91"/>
    </location>
</feature>
<dbReference type="RefSeq" id="WP_147300297.1">
    <property type="nucleotide sequence ID" value="NZ_QUNR01000005.1"/>
</dbReference>
<organism evidence="3 4">
    <name type="scientific">Paraperlucidibaca baekdonensis</name>
    <dbReference type="NCBI Taxonomy" id="748120"/>
    <lineage>
        <taxon>Bacteria</taxon>
        <taxon>Pseudomonadati</taxon>
        <taxon>Pseudomonadota</taxon>
        <taxon>Gammaproteobacteria</taxon>
        <taxon>Moraxellales</taxon>
        <taxon>Moraxellaceae</taxon>
        <taxon>Paraperlucidibaca</taxon>
    </lineage>
</organism>
<dbReference type="AlphaFoldDB" id="A0A3E0GZY6"/>
<feature type="chain" id="PRO_5017613267" description="Pentapeptide MXKDX repeat protein" evidence="2">
    <location>
        <begin position="25"/>
        <end position="116"/>
    </location>
</feature>
<evidence type="ECO:0000313" key="3">
    <source>
        <dbReference type="EMBL" id="REH36128.1"/>
    </source>
</evidence>
<dbReference type="Proteomes" id="UP000256774">
    <property type="component" value="Unassembled WGS sequence"/>
</dbReference>
<sequence>MSFFTHSGFAMSVLLALGSQGAWAHDPAEHARAAAEAKATAKCELIQKMDTSKMDANDPVMQAMLEKCSPKSSTAPHNDLSEGERMDSKGMKMEGMKDMSMRMEHSSMPMSKSEKK</sequence>
<evidence type="ECO:0000313" key="4">
    <source>
        <dbReference type="Proteomes" id="UP000256774"/>
    </source>
</evidence>
<evidence type="ECO:0008006" key="5">
    <source>
        <dbReference type="Google" id="ProtNLM"/>
    </source>
</evidence>
<evidence type="ECO:0000256" key="2">
    <source>
        <dbReference type="SAM" id="SignalP"/>
    </source>
</evidence>
<proteinExistence type="predicted"/>
<gene>
    <name evidence="3" type="ORF">DFR26_2174</name>
</gene>
<name>A0A3E0GZY6_9GAMM</name>
<keyword evidence="4" id="KW-1185">Reference proteome</keyword>
<accession>A0A3E0GZY6</accession>
<feature type="signal peptide" evidence="2">
    <location>
        <begin position="1"/>
        <end position="24"/>
    </location>
</feature>
<protein>
    <recommendedName>
        <fullName evidence="5">Pentapeptide MXKDX repeat protein</fullName>
    </recommendedName>
</protein>